<comment type="caution">
    <text evidence="5">The sequence shown here is derived from an EMBL/GenBank/DDBJ whole genome shotgun (WGS) entry which is preliminary data.</text>
</comment>
<dbReference type="EMBL" id="BARW01029616">
    <property type="protein sequence ID" value="GAJ11431.1"/>
    <property type="molecule type" value="Genomic_DNA"/>
</dbReference>
<proteinExistence type="inferred from homology"/>
<feature type="domain" description="DNA methylase N-4/N-6" evidence="4">
    <location>
        <begin position="78"/>
        <end position="174"/>
    </location>
</feature>
<dbReference type="InterPro" id="IPR002052">
    <property type="entry name" value="DNA_methylase_N6_adenine_CS"/>
</dbReference>
<protein>
    <recommendedName>
        <fullName evidence="4">DNA methylase N-4/N-6 domain-containing protein</fullName>
    </recommendedName>
</protein>
<dbReference type="GO" id="GO:0032259">
    <property type="term" value="P:methylation"/>
    <property type="evidence" value="ECO:0007669"/>
    <property type="project" value="UniProtKB-KW"/>
</dbReference>
<dbReference type="GO" id="GO:0008170">
    <property type="term" value="F:N-methyltransferase activity"/>
    <property type="evidence" value="ECO:0007669"/>
    <property type="project" value="InterPro"/>
</dbReference>
<dbReference type="PROSITE" id="PS00092">
    <property type="entry name" value="N6_MTASE"/>
    <property type="match status" value="1"/>
</dbReference>
<keyword evidence="3" id="KW-0808">Transferase</keyword>
<evidence type="ECO:0000256" key="3">
    <source>
        <dbReference type="ARBA" id="ARBA00022679"/>
    </source>
</evidence>
<dbReference type="AlphaFoldDB" id="X1VCH9"/>
<keyword evidence="2" id="KW-0489">Methyltransferase</keyword>
<evidence type="ECO:0000259" key="4">
    <source>
        <dbReference type="Pfam" id="PF01555"/>
    </source>
</evidence>
<dbReference type="Gene3D" id="3.40.50.150">
    <property type="entry name" value="Vaccinia Virus protein VP39"/>
    <property type="match status" value="1"/>
</dbReference>
<gene>
    <name evidence="5" type="ORF">S12H4_47550</name>
</gene>
<comment type="similarity">
    <text evidence="1">Belongs to the N(4)/N(6)-methyltransferase family.</text>
</comment>
<feature type="non-terminal residue" evidence="5">
    <location>
        <position position="177"/>
    </location>
</feature>
<dbReference type="GO" id="GO:0003677">
    <property type="term" value="F:DNA binding"/>
    <property type="evidence" value="ECO:0007669"/>
    <property type="project" value="InterPro"/>
</dbReference>
<accession>X1VCH9</accession>
<organism evidence="5">
    <name type="scientific">marine sediment metagenome</name>
    <dbReference type="NCBI Taxonomy" id="412755"/>
    <lineage>
        <taxon>unclassified sequences</taxon>
        <taxon>metagenomes</taxon>
        <taxon>ecological metagenomes</taxon>
    </lineage>
</organism>
<evidence type="ECO:0000313" key="5">
    <source>
        <dbReference type="EMBL" id="GAJ11431.1"/>
    </source>
</evidence>
<reference evidence="5" key="1">
    <citation type="journal article" date="2014" name="Front. Microbiol.">
        <title>High frequency of phylogenetically diverse reductive dehalogenase-homologous genes in deep subseafloor sedimentary metagenomes.</title>
        <authorList>
            <person name="Kawai M."/>
            <person name="Futagami T."/>
            <person name="Toyoda A."/>
            <person name="Takaki Y."/>
            <person name="Nishi S."/>
            <person name="Hori S."/>
            <person name="Arai W."/>
            <person name="Tsubouchi T."/>
            <person name="Morono Y."/>
            <person name="Uchiyama I."/>
            <person name="Ito T."/>
            <person name="Fujiyama A."/>
            <person name="Inagaki F."/>
            <person name="Takami H."/>
        </authorList>
    </citation>
    <scope>NUCLEOTIDE SEQUENCE</scope>
    <source>
        <strain evidence="5">Expedition CK06-06</strain>
    </source>
</reference>
<evidence type="ECO:0000256" key="2">
    <source>
        <dbReference type="ARBA" id="ARBA00022603"/>
    </source>
</evidence>
<dbReference type="SUPFAM" id="SSF53335">
    <property type="entry name" value="S-adenosyl-L-methionine-dependent methyltransferases"/>
    <property type="match status" value="1"/>
</dbReference>
<dbReference type="Pfam" id="PF01555">
    <property type="entry name" value="N6_N4_Mtase"/>
    <property type="match status" value="1"/>
</dbReference>
<dbReference type="InterPro" id="IPR029063">
    <property type="entry name" value="SAM-dependent_MTases_sf"/>
</dbReference>
<evidence type="ECO:0000256" key="1">
    <source>
        <dbReference type="ARBA" id="ARBA00006594"/>
    </source>
</evidence>
<name>X1VCH9_9ZZZZ</name>
<dbReference type="InterPro" id="IPR002941">
    <property type="entry name" value="DNA_methylase_N4/N6"/>
</dbReference>
<sequence length="177" mass="20305">MTTDSDDTSEKKGRTQRRSRKYIPHLAEFYFRPDHDWTAGDARKIFEKKARLMGGMALDTVLFEECVKGMQQLPEGSIDLVIADPPFGIDFNGRSGAYNRDESFVIKGYKEAQGSYEDFTVDWIGELPRVMKQHASAYIFSGWNNLEFVLKGAREAGLALLNHIIWHYPFGVFTKKR</sequence>